<name>A0AA39V322_9LECA</name>
<reference evidence="3" key="1">
    <citation type="submission" date="2023-03" db="EMBL/GenBank/DDBJ databases">
        <title>Complete genome of Cladonia borealis.</title>
        <authorList>
            <person name="Park H."/>
        </authorList>
    </citation>
    <scope>NUCLEOTIDE SEQUENCE</scope>
    <source>
        <strain evidence="3">ANT050790</strain>
    </source>
</reference>
<evidence type="ECO:0000313" key="3">
    <source>
        <dbReference type="EMBL" id="KAK0509369.1"/>
    </source>
</evidence>
<dbReference type="InterPro" id="IPR052635">
    <property type="entry name" value="Sec_Metab_Biosynth_Reg"/>
</dbReference>
<feature type="domain" description="BZIP" evidence="2">
    <location>
        <begin position="51"/>
        <end position="66"/>
    </location>
</feature>
<feature type="compositionally biased region" description="Basic and acidic residues" evidence="1">
    <location>
        <begin position="97"/>
        <end position="118"/>
    </location>
</feature>
<dbReference type="GO" id="GO:0003700">
    <property type="term" value="F:DNA-binding transcription factor activity"/>
    <property type="evidence" value="ECO:0007669"/>
    <property type="project" value="InterPro"/>
</dbReference>
<gene>
    <name evidence="3" type="ORF">JMJ35_007763</name>
</gene>
<dbReference type="Proteomes" id="UP001166286">
    <property type="component" value="Unassembled WGS sequence"/>
</dbReference>
<dbReference type="CDD" id="cd14688">
    <property type="entry name" value="bZIP_YAP"/>
    <property type="match status" value="1"/>
</dbReference>
<feature type="region of interest" description="Disordered" evidence="1">
    <location>
        <begin position="1"/>
        <end position="145"/>
    </location>
</feature>
<dbReference type="SUPFAM" id="SSF57959">
    <property type="entry name" value="Leucine zipper domain"/>
    <property type="match status" value="1"/>
</dbReference>
<organism evidence="3 4">
    <name type="scientific">Cladonia borealis</name>
    <dbReference type="NCBI Taxonomy" id="184061"/>
    <lineage>
        <taxon>Eukaryota</taxon>
        <taxon>Fungi</taxon>
        <taxon>Dikarya</taxon>
        <taxon>Ascomycota</taxon>
        <taxon>Pezizomycotina</taxon>
        <taxon>Lecanoromycetes</taxon>
        <taxon>OSLEUM clade</taxon>
        <taxon>Lecanoromycetidae</taxon>
        <taxon>Lecanorales</taxon>
        <taxon>Lecanorineae</taxon>
        <taxon>Cladoniaceae</taxon>
        <taxon>Cladonia</taxon>
    </lineage>
</organism>
<feature type="compositionally biased region" description="Basic and acidic residues" evidence="1">
    <location>
        <begin position="41"/>
        <end position="53"/>
    </location>
</feature>
<dbReference type="InterPro" id="IPR046347">
    <property type="entry name" value="bZIP_sf"/>
</dbReference>
<comment type="caution">
    <text evidence="3">The sequence shown here is derived from an EMBL/GenBank/DDBJ whole genome shotgun (WGS) entry which is preliminary data.</text>
</comment>
<evidence type="ECO:0000313" key="4">
    <source>
        <dbReference type="Proteomes" id="UP001166286"/>
    </source>
</evidence>
<feature type="compositionally biased region" description="Polar residues" evidence="1">
    <location>
        <begin position="185"/>
        <end position="201"/>
    </location>
</feature>
<feature type="compositionally biased region" description="Low complexity" evidence="1">
    <location>
        <begin position="17"/>
        <end position="36"/>
    </location>
</feature>
<keyword evidence="4" id="KW-1185">Reference proteome</keyword>
<accession>A0AA39V322</accession>
<dbReference type="EMBL" id="JAFEKC020000018">
    <property type="protein sequence ID" value="KAK0509369.1"/>
    <property type="molecule type" value="Genomic_DNA"/>
</dbReference>
<dbReference type="AlphaFoldDB" id="A0AA39V322"/>
<protein>
    <recommendedName>
        <fullName evidence="2">BZIP domain-containing protein</fullName>
    </recommendedName>
</protein>
<dbReference type="PANTHER" id="PTHR39607">
    <property type="entry name" value="XANTHOCILLIN BIOSYNTHESIS CLUSTER TRANSCRIPTION FACTOR XANC-RELATED"/>
    <property type="match status" value="1"/>
</dbReference>
<sequence length="282" mass="31471">MRNMQRSNTYSLPYGGSTSPKYSSTHSTSSAFSASANPNEDWTKISDLAERRRIQNRIAQRNYRKKIKRRLEDLERRAGSSSASPEQSHAELAPIVDSKHIKQENGVKRQRSKQDSSARGRRRSPEPSYSPIKYDRSEVSYSRDLSISPPPSYSYSYSLPEPVVHAPYPQHAPFNTLPAPYPSYSGQPQYLPNTTLPSMSQYELGPSKSNGYIEEDMLGPYDTSYAPFGSIDLPMQSSYADSNAHTPPLSHSHSFEYSRGGSPSVFPGTPGSIPDSPRLVIR</sequence>
<dbReference type="Gene3D" id="1.20.5.170">
    <property type="match status" value="1"/>
</dbReference>
<proteinExistence type="predicted"/>
<evidence type="ECO:0000259" key="2">
    <source>
        <dbReference type="PROSITE" id="PS00036"/>
    </source>
</evidence>
<evidence type="ECO:0000256" key="1">
    <source>
        <dbReference type="SAM" id="MobiDB-lite"/>
    </source>
</evidence>
<feature type="compositionally biased region" description="Polar residues" evidence="1">
    <location>
        <begin position="1"/>
        <end position="11"/>
    </location>
</feature>
<feature type="compositionally biased region" description="Polar residues" evidence="1">
    <location>
        <begin position="236"/>
        <end position="252"/>
    </location>
</feature>
<dbReference type="InterPro" id="IPR004827">
    <property type="entry name" value="bZIP"/>
</dbReference>
<dbReference type="PANTHER" id="PTHR39607:SF2">
    <property type="entry name" value="BZIP DOMAIN-CONTAINING PROTEIN"/>
    <property type="match status" value="1"/>
</dbReference>
<dbReference type="PROSITE" id="PS00036">
    <property type="entry name" value="BZIP_BASIC"/>
    <property type="match status" value="1"/>
</dbReference>
<feature type="region of interest" description="Disordered" evidence="1">
    <location>
        <begin position="236"/>
        <end position="282"/>
    </location>
</feature>
<feature type="region of interest" description="Disordered" evidence="1">
    <location>
        <begin position="185"/>
        <end position="215"/>
    </location>
</feature>